<feature type="transmembrane region" description="Helical" evidence="6">
    <location>
        <begin position="1073"/>
        <end position="1092"/>
    </location>
</feature>
<keyword evidence="2 6" id="KW-0812">Transmembrane</keyword>
<dbReference type="EMBL" id="JABFCT010000006">
    <property type="protein sequence ID" value="KAF5875359.1"/>
    <property type="molecule type" value="Genomic_DNA"/>
</dbReference>
<evidence type="ECO:0000256" key="4">
    <source>
        <dbReference type="ARBA" id="ARBA00023136"/>
    </source>
</evidence>
<feature type="transmembrane region" description="Helical" evidence="6">
    <location>
        <begin position="763"/>
        <end position="787"/>
    </location>
</feature>
<feature type="transmembrane region" description="Helical" evidence="6">
    <location>
        <begin position="710"/>
        <end position="727"/>
    </location>
</feature>
<dbReference type="GO" id="GO:0005886">
    <property type="term" value="C:plasma membrane"/>
    <property type="evidence" value="ECO:0007669"/>
    <property type="project" value="TreeGrafter"/>
</dbReference>
<dbReference type="RefSeq" id="XP_037194305.1">
    <property type="nucleotide sequence ID" value="XM_037334218.1"/>
</dbReference>
<keyword evidence="3 6" id="KW-1133">Transmembrane helix</keyword>
<keyword evidence="4 6" id="KW-0472">Membrane</keyword>
<dbReference type="Pfam" id="PF07690">
    <property type="entry name" value="MFS_1"/>
    <property type="match status" value="1"/>
</dbReference>
<proteinExistence type="predicted"/>
<evidence type="ECO:0000256" key="3">
    <source>
        <dbReference type="ARBA" id="ARBA00022989"/>
    </source>
</evidence>
<dbReference type="CDD" id="cd00067">
    <property type="entry name" value="GAL4"/>
    <property type="match status" value="1"/>
</dbReference>
<feature type="transmembrane region" description="Helical" evidence="6">
    <location>
        <begin position="1039"/>
        <end position="1066"/>
    </location>
</feature>
<name>A0A8H6AXJ0_9HELO</name>
<dbReference type="InterPro" id="IPR001138">
    <property type="entry name" value="Zn2Cys6_DnaBD"/>
</dbReference>
<gene>
    <name evidence="8" type="ORF">Bfra_003813</name>
</gene>
<dbReference type="SUPFAM" id="SSF57701">
    <property type="entry name" value="Zn2/Cys6 DNA-binding domain"/>
    <property type="match status" value="1"/>
</dbReference>
<evidence type="ECO:0000256" key="1">
    <source>
        <dbReference type="ARBA" id="ARBA00004141"/>
    </source>
</evidence>
<dbReference type="SMART" id="SM00066">
    <property type="entry name" value="GAL4"/>
    <property type="match status" value="1"/>
</dbReference>
<feature type="domain" description="Zn(2)-C6 fungal-type" evidence="7">
    <location>
        <begin position="22"/>
        <end position="52"/>
    </location>
</feature>
<evidence type="ECO:0000256" key="2">
    <source>
        <dbReference type="ARBA" id="ARBA00022692"/>
    </source>
</evidence>
<dbReference type="SUPFAM" id="SSF103473">
    <property type="entry name" value="MFS general substrate transporter"/>
    <property type="match status" value="1"/>
</dbReference>
<evidence type="ECO:0000313" key="8">
    <source>
        <dbReference type="EMBL" id="KAF5875359.1"/>
    </source>
</evidence>
<evidence type="ECO:0000313" key="9">
    <source>
        <dbReference type="Proteomes" id="UP000531561"/>
    </source>
</evidence>
<evidence type="ECO:0000259" key="7">
    <source>
        <dbReference type="PROSITE" id="PS50048"/>
    </source>
</evidence>
<dbReference type="InterPro" id="IPR036864">
    <property type="entry name" value="Zn2-C6_fun-type_DNA-bd_sf"/>
</dbReference>
<feature type="transmembrane region" description="Helical" evidence="6">
    <location>
        <begin position="734"/>
        <end position="751"/>
    </location>
</feature>
<evidence type="ECO:0000256" key="6">
    <source>
        <dbReference type="SAM" id="Phobius"/>
    </source>
</evidence>
<protein>
    <submittedName>
        <fullName evidence="8">Putative c6 zinc finger domain protein</fullName>
    </submittedName>
</protein>
<evidence type="ECO:0000256" key="5">
    <source>
        <dbReference type="ARBA" id="ARBA00023242"/>
    </source>
</evidence>
<keyword evidence="5" id="KW-0539">Nucleus</keyword>
<dbReference type="InterPro" id="IPR021858">
    <property type="entry name" value="Fun_TF"/>
</dbReference>
<comment type="subcellular location">
    <subcellularLocation>
        <location evidence="1">Membrane</location>
        <topology evidence="1">Multi-pass membrane protein</topology>
    </subcellularLocation>
</comment>
<dbReference type="GeneID" id="59257910"/>
<feature type="transmembrane region" description="Helical" evidence="6">
    <location>
        <begin position="971"/>
        <end position="993"/>
    </location>
</feature>
<dbReference type="InterPro" id="IPR036259">
    <property type="entry name" value="MFS_trans_sf"/>
</dbReference>
<feature type="transmembrane region" description="Helical" evidence="6">
    <location>
        <begin position="794"/>
        <end position="811"/>
    </location>
</feature>
<keyword evidence="9" id="KW-1185">Reference proteome</keyword>
<feature type="transmembrane region" description="Helical" evidence="6">
    <location>
        <begin position="1014"/>
        <end position="1033"/>
    </location>
</feature>
<dbReference type="InterPro" id="IPR011701">
    <property type="entry name" value="MFS"/>
</dbReference>
<dbReference type="Proteomes" id="UP000531561">
    <property type="component" value="Unassembled WGS sequence"/>
</dbReference>
<dbReference type="PROSITE" id="PS50048">
    <property type="entry name" value="ZN2_CY6_FUNGAL_2"/>
    <property type="match status" value="1"/>
</dbReference>
<dbReference type="PROSITE" id="PS00463">
    <property type="entry name" value="ZN2_CY6_FUNGAL_1"/>
    <property type="match status" value="1"/>
</dbReference>
<feature type="transmembrane region" description="Helical" evidence="6">
    <location>
        <begin position="1104"/>
        <end position="1126"/>
    </location>
</feature>
<dbReference type="PANTHER" id="PTHR23502:SF178">
    <property type="entry name" value="TRANSPORTER, PUTATIVE (AFU_ORTHOLOGUE AFUA_2G02040)-RELATED"/>
    <property type="match status" value="1"/>
</dbReference>
<dbReference type="Gene3D" id="1.20.1250.20">
    <property type="entry name" value="MFS general substrate transporter like domains"/>
    <property type="match status" value="1"/>
</dbReference>
<organism evidence="8 9">
    <name type="scientific">Botrytis fragariae</name>
    <dbReference type="NCBI Taxonomy" id="1964551"/>
    <lineage>
        <taxon>Eukaryota</taxon>
        <taxon>Fungi</taxon>
        <taxon>Dikarya</taxon>
        <taxon>Ascomycota</taxon>
        <taxon>Pezizomycotina</taxon>
        <taxon>Leotiomycetes</taxon>
        <taxon>Helotiales</taxon>
        <taxon>Sclerotiniaceae</taxon>
        <taxon>Botrytis</taxon>
    </lineage>
</organism>
<dbReference type="Gene3D" id="4.10.240.10">
    <property type="entry name" value="Zn(2)-C6 fungal-type DNA-binding domain"/>
    <property type="match status" value="1"/>
</dbReference>
<dbReference type="OrthoDB" id="5069333at2759"/>
<feature type="transmembrane region" description="Helical" evidence="6">
    <location>
        <begin position="927"/>
        <end position="951"/>
    </location>
</feature>
<dbReference type="Pfam" id="PF00172">
    <property type="entry name" value="Zn_clus"/>
    <property type="match status" value="1"/>
</dbReference>
<dbReference type="PANTHER" id="PTHR23502">
    <property type="entry name" value="MAJOR FACILITATOR SUPERFAMILY"/>
    <property type="match status" value="1"/>
</dbReference>
<reference evidence="8 9" key="1">
    <citation type="journal article" date="2020" name="Phytopathology">
        <title>A high-quality genome resource of Botrytis fragariae, a new and rapidly spreading fungal pathogen causing strawberry gray mold in the U.S.A.</title>
        <authorList>
            <person name="Wu Y."/>
            <person name="Saski C.A."/>
            <person name="Schnabel G."/>
            <person name="Xiao S."/>
            <person name="Hu M."/>
        </authorList>
    </citation>
    <scope>NUCLEOTIDE SEQUENCE [LARGE SCALE GENOMIC DNA]</scope>
    <source>
        <strain evidence="8 9">BVB16</strain>
    </source>
</reference>
<dbReference type="GO" id="GO:0008270">
    <property type="term" value="F:zinc ion binding"/>
    <property type="evidence" value="ECO:0007669"/>
    <property type="project" value="InterPro"/>
</dbReference>
<dbReference type="Pfam" id="PF11951">
    <property type="entry name" value="Fungal_trans_2"/>
    <property type="match status" value="1"/>
</dbReference>
<dbReference type="GO" id="GO:0000981">
    <property type="term" value="F:DNA-binding transcription factor activity, RNA polymerase II-specific"/>
    <property type="evidence" value="ECO:0007669"/>
    <property type="project" value="InterPro"/>
</dbReference>
<feature type="transmembrane region" description="Helical" evidence="6">
    <location>
        <begin position="823"/>
        <end position="843"/>
    </location>
</feature>
<dbReference type="GO" id="GO:0022857">
    <property type="term" value="F:transmembrane transporter activity"/>
    <property type="evidence" value="ECO:0007669"/>
    <property type="project" value="InterPro"/>
</dbReference>
<comment type="caution">
    <text evidence="8">The sequence shown here is derived from an EMBL/GenBank/DDBJ whole genome shotgun (WGS) entry which is preliminary data.</text>
</comment>
<sequence length="1153" mass="128402">MPRRKSPDTGKCKASRTRSLGGCNTCRRRKVKCGEERPKCQRCASTGYDCKYNLVLKWQEEFARRGAAFGRSGVWKKLDHQGSTSDVHQSPSYDLSSEMVTQCYIPHISHHHFVNGTVENFHIMLSCDQDDPAGVERELMNTAVEVTTFTSPRLKYIPAFTAVPPRYLVSSPIISSFPHVDDTNTTLLFQYYVDRLCPLTTANQSTNSPFATIVLPFALSTSQSTLQSLLALSACHKSKTDASWGPVAMQLKARTLHFLRGRLDQGDSVEISRDPEIITISMIMCLYEIINTCDEQWVVYLRGARDIIRIRKQFPLLATEKNQWQPLLSFSERFFAYQDVLGRTACAGVPNFKSCAWTSKAHEIDISMGCSPELFHILGSITDLIKLKRKDPMCASGDLFINKAAVLEQRLDGLVQTVHQDDDCVILHSAELKRQATILYLHCTLYNASPSTVSVVRRIPEILQIISLCLDSGLVTSLTWPIFVAAVELNPLDDIIVVNNRSLSGRAFILSTLAVMSTCTIANLERTRSVIVDVWQRRDLSLLANTTQGVTSDWEEYVEPVRCGVKLASRLDLHDVAKLKDQPFNWYSMIDYWDTCSPLSTMYSVNRSTPNMSQVPIEDVPGTEYLIDVDHSVDHSHSGGVSSNIVMIPRPTTCSGDPLLWPRWKKYYQLFLVALYACAFSFGENTLGAAWETISKDTNVSLTNMNGGSALNYLLLGFCNIFWIPAAKRLGNRFVFLATTLICMCAGIWLGKFQGTGEWMGAMILNGLGTSAYQAVIQLTIFNMFFVHERGRMLAVYLFGQQLGSILGLISGGSIADGPGWRWSQYIVGIIDGVLFLLLFFSFEETTFPRFLFSSTGTDRDRTVAPATSGTGKEDLEMSNTRLSHSSTSAELPSSLFPRRTYLQTLTIWAYQSDDTTTYWDYFKRPFFLWSFPTAVIPGFIFAFGCTAGIVSFNTVSEIFSSDPYDFSSTTVGLICFATLIGSTIGYFTGVLSDHIVIFLARRNKGVKEPEMRLWTLTASFVYAAVGYMLYGWGAQTQASWVAVSIGLGALIAQQVSACTIATAYAMECFPGLAGELVVILAMCSSMVNFAISYSVQPFINATGYGWAFFFFGMCVLASISGGVLLMTNGKNWRRKCAPRYRQYINETTIPVS</sequence>
<dbReference type="AlphaFoldDB" id="A0A8H6AXJ0"/>
<accession>A0A8H6AXJ0</accession>